<organism evidence="1 2">
    <name type="scientific">Agrococcus casei LMG 22410</name>
    <dbReference type="NCBI Taxonomy" id="1255656"/>
    <lineage>
        <taxon>Bacteria</taxon>
        <taxon>Bacillati</taxon>
        <taxon>Actinomycetota</taxon>
        <taxon>Actinomycetes</taxon>
        <taxon>Micrococcales</taxon>
        <taxon>Microbacteriaceae</taxon>
        <taxon>Agrococcus</taxon>
    </lineage>
</organism>
<protein>
    <submittedName>
        <fullName evidence="1">Uncharacterized protein</fullName>
    </submittedName>
</protein>
<name>A0A1R4FY12_9MICO</name>
<evidence type="ECO:0000313" key="2">
    <source>
        <dbReference type="Proteomes" id="UP000195787"/>
    </source>
</evidence>
<accession>A0A1R4FY12</accession>
<dbReference type="EMBL" id="FUHU01000028">
    <property type="protein sequence ID" value="SJM60602.1"/>
    <property type="molecule type" value="Genomic_DNA"/>
</dbReference>
<evidence type="ECO:0000313" key="1">
    <source>
        <dbReference type="EMBL" id="SJM60602.1"/>
    </source>
</evidence>
<keyword evidence="2" id="KW-1185">Reference proteome</keyword>
<dbReference type="Proteomes" id="UP000195787">
    <property type="component" value="Unassembled WGS sequence"/>
</dbReference>
<dbReference type="AlphaFoldDB" id="A0A1R4FY12"/>
<gene>
    <name evidence="1" type="ORF">CZ674_07325</name>
</gene>
<sequence length="190" mass="20401">MGVMAAIAVSAIGCAGEEPTEPSETIELPTPPPSEALAVLDLETMTDEELLAEARRAYQGFFDDVEDMRASGSDNYLALDEWTTEDFRLNVQEVFDEYLPEGVKAEGVQDLLGMELVGLSGSEVLTYACLSNETVTYVDSDGETVELRNEPGDSVGEITLVLSPDESKLQLHEDVGVDADEVSGSLCAQS</sequence>
<reference evidence="1 2" key="1">
    <citation type="submission" date="2017-02" db="EMBL/GenBank/DDBJ databases">
        <authorList>
            <person name="Peterson S.W."/>
        </authorList>
    </citation>
    <scope>NUCLEOTIDE SEQUENCE [LARGE SCALE GENOMIC DNA]</scope>
    <source>
        <strain evidence="1 2">LMG 22410</strain>
    </source>
</reference>
<proteinExistence type="predicted"/>